<keyword evidence="2" id="KW-1185">Reference proteome</keyword>
<accession>A0ABQ3Y011</accession>
<proteinExistence type="predicted"/>
<protein>
    <submittedName>
        <fullName evidence="1">Uncharacterized protein</fullName>
    </submittedName>
</protein>
<name>A0ABQ3Y011_9ACTN</name>
<sequence>MTDRLAGLCRSGKSGSYPDEQTAVEALAAIRAEAERDWNPGRKVPCRVYECGCGEWHLTSQAKPKKGL</sequence>
<gene>
    <name evidence="1" type="ORF">Ade02nite_19360</name>
</gene>
<evidence type="ECO:0000313" key="2">
    <source>
        <dbReference type="Proteomes" id="UP000609879"/>
    </source>
</evidence>
<dbReference type="Proteomes" id="UP000609879">
    <property type="component" value="Unassembled WGS sequence"/>
</dbReference>
<evidence type="ECO:0000313" key="1">
    <source>
        <dbReference type="EMBL" id="GID73295.1"/>
    </source>
</evidence>
<dbReference type="EMBL" id="BOMI01000033">
    <property type="protein sequence ID" value="GID73295.1"/>
    <property type="molecule type" value="Genomic_DNA"/>
</dbReference>
<organism evidence="1 2">
    <name type="scientific">Paractinoplanes deccanensis</name>
    <dbReference type="NCBI Taxonomy" id="113561"/>
    <lineage>
        <taxon>Bacteria</taxon>
        <taxon>Bacillati</taxon>
        <taxon>Actinomycetota</taxon>
        <taxon>Actinomycetes</taxon>
        <taxon>Micromonosporales</taxon>
        <taxon>Micromonosporaceae</taxon>
        <taxon>Paractinoplanes</taxon>
    </lineage>
</organism>
<reference evidence="1 2" key="1">
    <citation type="submission" date="2021-01" db="EMBL/GenBank/DDBJ databases">
        <title>Whole genome shotgun sequence of Actinoplanes deccanensis NBRC 13994.</title>
        <authorList>
            <person name="Komaki H."/>
            <person name="Tamura T."/>
        </authorList>
    </citation>
    <scope>NUCLEOTIDE SEQUENCE [LARGE SCALE GENOMIC DNA]</scope>
    <source>
        <strain evidence="1 2">NBRC 13994</strain>
    </source>
</reference>
<comment type="caution">
    <text evidence="1">The sequence shown here is derived from an EMBL/GenBank/DDBJ whole genome shotgun (WGS) entry which is preliminary data.</text>
</comment>
<dbReference type="RefSeq" id="WP_203761222.1">
    <property type="nucleotide sequence ID" value="NZ_BAAABO010000029.1"/>
</dbReference>